<organism evidence="1 2">
    <name type="scientific">Pseudonocardia benzenivorans</name>
    <dbReference type="NCBI Taxonomy" id="228005"/>
    <lineage>
        <taxon>Bacteria</taxon>
        <taxon>Bacillati</taxon>
        <taxon>Actinomycetota</taxon>
        <taxon>Actinomycetes</taxon>
        <taxon>Pseudonocardiales</taxon>
        <taxon>Pseudonocardiaceae</taxon>
        <taxon>Pseudonocardia</taxon>
    </lineage>
</organism>
<dbReference type="Proteomes" id="UP001597182">
    <property type="component" value="Unassembled WGS sequence"/>
</dbReference>
<proteinExistence type="predicted"/>
<evidence type="ECO:0000313" key="1">
    <source>
        <dbReference type="EMBL" id="MFD1234781.1"/>
    </source>
</evidence>
<name>A0ABW3VI97_9PSEU</name>
<dbReference type="EMBL" id="JBHTMB010000140">
    <property type="protein sequence ID" value="MFD1234781.1"/>
    <property type="molecule type" value="Genomic_DNA"/>
</dbReference>
<reference evidence="2" key="1">
    <citation type="journal article" date="2019" name="Int. J. Syst. Evol. Microbiol.">
        <title>The Global Catalogue of Microorganisms (GCM) 10K type strain sequencing project: providing services to taxonomists for standard genome sequencing and annotation.</title>
        <authorList>
            <consortium name="The Broad Institute Genomics Platform"/>
            <consortium name="The Broad Institute Genome Sequencing Center for Infectious Disease"/>
            <person name="Wu L."/>
            <person name="Ma J."/>
        </authorList>
    </citation>
    <scope>NUCLEOTIDE SEQUENCE [LARGE SCALE GENOMIC DNA]</scope>
    <source>
        <strain evidence="2">CCUG 49018</strain>
    </source>
</reference>
<accession>A0ABW3VI97</accession>
<protein>
    <submittedName>
        <fullName evidence="1">Gamma-glutamylcyclotransferase</fullName>
    </submittedName>
</protein>
<evidence type="ECO:0000313" key="2">
    <source>
        <dbReference type="Proteomes" id="UP001597182"/>
    </source>
</evidence>
<gene>
    <name evidence="1" type="ORF">ACFQ34_15930</name>
</gene>
<sequence length="232" mass="24152">MAGPYADEDFPADPYPGTVPPTSYVHADGVGYALVRGRVQDEPLDGWLAARGAAPTTGRLPVLAYGSNRNPSKISWLRATLGLGAEPVVVLRVRTRGLAAVWAYGLRTRDGARPAVLAAVPGVEEDHVVWLATPEQVAVLDACEGAGPGGDGRYRLARLHTGEIRTRDVGSGPTRVDGVLAYLGGTPARRPLLVDGAMVRCADVPQEAARALTGVPAVGDGVVATTLPPRTP</sequence>
<dbReference type="RefSeq" id="WP_339125603.1">
    <property type="nucleotide sequence ID" value="NZ_BAABKS010000022.1"/>
</dbReference>
<comment type="caution">
    <text evidence="1">The sequence shown here is derived from an EMBL/GenBank/DDBJ whole genome shotgun (WGS) entry which is preliminary data.</text>
</comment>
<keyword evidence="2" id="KW-1185">Reference proteome</keyword>